<protein>
    <submittedName>
        <fullName evidence="6">SDR family oxidoreductase</fullName>
    </submittedName>
</protein>
<dbReference type="InterPro" id="IPR036291">
    <property type="entry name" value="NAD(P)-bd_dom_sf"/>
</dbReference>
<evidence type="ECO:0000256" key="4">
    <source>
        <dbReference type="SAM" id="MobiDB-lite"/>
    </source>
</evidence>
<feature type="compositionally biased region" description="Basic and acidic residues" evidence="4">
    <location>
        <begin position="34"/>
        <end position="54"/>
    </location>
</feature>
<evidence type="ECO:0000256" key="2">
    <source>
        <dbReference type="ARBA" id="ARBA00023002"/>
    </source>
</evidence>
<sequence length="320" mass="33270">MLERGLHDRRADAHVRQPGQSGTRGRAWQADAVPGRDGRGVPRRERAQPGDAGRDGSPAGIHDREGGSGVSLRDRAVLLTGCTGDIGAAYLDAMTSAGANVVAVDLDDGTELAARASERGPGKAVFQRCDITDDSDVHSAVRAAVERFGGLDAVVNNAAVYRGLGRKRPLEELTLEDWDTVLRVNVRGTWQVIRGALPALRRRGGGRIVNVSSATARMGTAGFAHYVASKAAVEGLTRAAARELGKDGITVNAVSPGLVDDGATRALNDPGYVAAAAGARSLPRDMRPDDLVGALLWLIGPDSGFVSGQTVIVDGGGVFA</sequence>
<evidence type="ECO:0000313" key="6">
    <source>
        <dbReference type="EMBL" id="TNC20218.1"/>
    </source>
</evidence>
<feature type="domain" description="Ketoreductase" evidence="5">
    <location>
        <begin position="75"/>
        <end position="262"/>
    </location>
</feature>
<name>A0A5C4LRR8_9PSEU</name>
<proteinExistence type="inferred from homology"/>
<dbReference type="Proteomes" id="UP000305546">
    <property type="component" value="Unassembled WGS sequence"/>
</dbReference>
<feature type="compositionally biased region" description="Basic and acidic residues" evidence="4">
    <location>
        <begin position="1"/>
        <end position="15"/>
    </location>
</feature>
<evidence type="ECO:0000313" key="7">
    <source>
        <dbReference type="Proteomes" id="UP000305546"/>
    </source>
</evidence>
<dbReference type="CDD" id="cd05233">
    <property type="entry name" value="SDR_c"/>
    <property type="match status" value="1"/>
</dbReference>
<evidence type="ECO:0000256" key="3">
    <source>
        <dbReference type="ARBA" id="ARBA00023027"/>
    </source>
</evidence>
<dbReference type="GO" id="GO:0016491">
    <property type="term" value="F:oxidoreductase activity"/>
    <property type="evidence" value="ECO:0007669"/>
    <property type="project" value="UniProtKB-KW"/>
</dbReference>
<dbReference type="FunFam" id="3.40.50.720:FF:000084">
    <property type="entry name" value="Short-chain dehydrogenase reductase"/>
    <property type="match status" value="1"/>
</dbReference>
<dbReference type="AlphaFoldDB" id="A0A5C4LRR8"/>
<comment type="caution">
    <text evidence="6">The sequence shown here is derived from an EMBL/GenBank/DDBJ whole genome shotgun (WGS) entry which is preliminary data.</text>
</comment>
<dbReference type="PROSITE" id="PS00061">
    <property type="entry name" value="ADH_SHORT"/>
    <property type="match status" value="1"/>
</dbReference>
<dbReference type="Gene3D" id="3.40.50.720">
    <property type="entry name" value="NAD(P)-binding Rossmann-like Domain"/>
    <property type="match status" value="1"/>
</dbReference>
<dbReference type="InterPro" id="IPR057326">
    <property type="entry name" value="KR_dom"/>
</dbReference>
<keyword evidence="3" id="KW-0520">NAD</keyword>
<dbReference type="InterPro" id="IPR020904">
    <property type="entry name" value="Sc_DH/Rdtase_CS"/>
</dbReference>
<dbReference type="PANTHER" id="PTHR24321">
    <property type="entry name" value="DEHYDROGENASES, SHORT CHAIN"/>
    <property type="match status" value="1"/>
</dbReference>
<dbReference type="SUPFAM" id="SSF51735">
    <property type="entry name" value="NAD(P)-binding Rossmann-fold domains"/>
    <property type="match status" value="1"/>
</dbReference>
<dbReference type="PRINTS" id="PR00080">
    <property type="entry name" value="SDRFAMILY"/>
</dbReference>
<dbReference type="PANTHER" id="PTHR24321:SF8">
    <property type="entry name" value="ESTRADIOL 17-BETA-DEHYDROGENASE 8-RELATED"/>
    <property type="match status" value="1"/>
</dbReference>
<dbReference type="InterPro" id="IPR002347">
    <property type="entry name" value="SDR_fam"/>
</dbReference>
<organism evidence="6 7">
    <name type="scientific">Amycolatopsis alkalitolerans</name>
    <dbReference type="NCBI Taxonomy" id="2547244"/>
    <lineage>
        <taxon>Bacteria</taxon>
        <taxon>Bacillati</taxon>
        <taxon>Actinomycetota</taxon>
        <taxon>Actinomycetes</taxon>
        <taxon>Pseudonocardiales</taxon>
        <taxon>Pseudonocardiaceae</taxon>
        <taxon>Amycolatopsis</taxon>
    </lineage>
</organism>
<keyword evidence="7" id="KW-1185">Reference proteome</keyword>
<feature type="region of interest" description="Disordered" evidence="4">
    <location>
        <begin position="1"/>
        <end position="68"/>
    </location>
</feature>
<dbReference type="PRINTS" id="PR00081">
    <property type="entry name" value="GDHRDH"/>
</dbReference>
<comment type="similarity">
    <text evidence="1">Belongs to the short-chain dehydrogenases/reductases (SDR) family.</text>
</comment>
<keyword evidence="2" id="KW-0560">Oxidoreductase</keyword>
<reference evidence="6 7" key="1">
    <citation type="submission" date="2019-06" db="EMBL/GenBank/DDBJ databases">
        <title>Amycolatopsis alkalitolerans sp. nov., isolated from Gastrodia elata Blume.</title>
        <authorList>
            <person name="Narsing Rao M.P."/>
            <person name="Li W.J."/>
        </authorList>
    </citation>
    <scope>NUCLEOTIDE SEQUENCE [LARGE SCALE GENOMIC DNA]</scope>
    <source>
        <strain evidence="6 7">SYSUP0005</strain>
    </source>
</reference>
<gene>
    <name evidence="6" type="ORF">FG385_31360</name>
</gene>
<evidence type="ECO:0000256" key="1">
    <source>
        <dbReference type="ARBA" id="ARBA00006484"/>
    </source>
</evidence>
<dbReference type="Pfam" id="PF13561">
    <property type="entry name" value="adh_short_C2"/>
    <property type="match status" value="1"/>
</dbReference>
<dbReference type="SMART" id="SM00822">
    <property type="entry name" value="PKS_KR"/>
    <property type="match status" value="1"/>
</dbReference>
<accession>A0A5C4LRR8</accession>
<evidence type="ECO:0000259" key="5">
    <source>
        <dbReference type="SMART" id="SM00822"/>
    </source>
</evidence>
<dbReference type="EMBL" id="VDFW01000045">
    <property type="protein sequence ID" value="TNC20218.1"/>
    <property type="molecule type" value="Genomic_DNA"/>
</dbReference>